<dbReference type="Proteomes" id="UP000762676">
    <property type="component" value="Unassembled WGS sequence"/>
</dbReference>
<keyword evidence="2" id="KW-1185">Reference proteome</keyword>
<evidence type="ECO:0000313" key="1">
    <source>
        <dbReference type="EMBL" id="GFR61819.1"/>
    </source>
</evidence>
<organism evidence="1 2">
    <name type="scientific">Elysia marginata</name>
    <dbReference type="NCBI Taxonomy" id="1093978"/>
    <lineage>
        <taxon>Eukaryota</taxon>
        <taxon>Metazoa</taxon>
        <taxon>Spiralia</taxon>
        <taxon>Lophotrochozoa</taxon>
        <taxon>Mollusca</taxon>
        <taxon>Gastropoda</taxon>
        <taxon>Heterobranchia</taxon>
        <taxon>Euthyneura</taxon>
        <taxon>Panpulmonata</taxon>
        <taxon>Sacoglossa</taxon>
        <taxon>Placobranchoidea</taxon>
        <taxon>Plakobranchidae</taxon>
        <taxon>Elysia</taxon>
    </lineage>
</organism>
<accession>A0AAV4ELX5</accession>
<proteinExistence type="predicted"/>
<comment type="caution">
    <text evidence="1">The sequence shown here is derived from an EMBL/GenBank/DDBJ whole genome shotgun (WGS) entry which is preliminary data.</text>
</comment>
<dbReference type="EMBL" id="BMAT01003768">
    <property type="protein sequence ID" value="GFR61819.1"/>
    <property type="molecule type" value="Genomic_DNA"/>
</dbReference>
<name>A0AAV4ELX5_9GAST</name>
<evidence type="ECO:0000313" key="2">
    <source>
        <dbReference type="Proteomes" id="UP000762676"/>
    </source>
</evidence>
<protein>
    <submittedName>
        <fullName evidence="1">Uncharacterized protein</fullName>
    </submittedName>
</protein>
<reference evidence="1 2" key="1">
    <citation type="journal article" date="2021" name="Elife">
        <title>Chloroplast acquisition without the gene transfer in kleptoplastic sea slugs, Plakobranchus ocellatus.</title>
        <authorList>
            <person name="Maeda T."/>
            <person name="Takahashi S."/>
            <person name="Yoshida T."/>
            <person name="Shimamura S."/>
            <person name="Takaki Y."/>
            <person name="Nagai Y."/>
            <person name="Toyoda A."/>
            <person name="Suzuki Y."/>
            <person name="Arimoto A."/>
            <person name="Ishii H."/>
            <person name="Satoh N."/>
            <person name="Nishiyama T."/>
            <person name="Hasebe M."/>
            <person name="Maruyama T."/>
            <person name="Minagawa J."/>
            <person name="Obokata J."/>
            <person name="Shigenobu S."/>
        </authorList>
    </citation>
    <scope>NUCLEOTIDE SEQUENCE [LARGE SCALE GENOMIC DNA]</scope>
</reference>
<sequence>MHTMPTETERAGARNSVAARCAEGMVPRFYEQTPALACSSASSLVISLVHTLIVYSLSVSQCSDVKRGRFRAFTLFGECVDIAPLESGLFLKCTAG</sequence>
<dbReference type="AlphaFoldDB" id="A0AAV4ELX5"/>
<gene>
    <name evidence="1" type="ORF">ElyMa_001856100</name>
</gene>